<comment type="similarity">
    <text evidence="1">Belongs to the peptidase C15 family.</text>
</comment>
<sequence length="277" mass="30735">MGSLATDVNDGEKEIHVLVTGFGPFGENRTNPSYLIASSLPSIYKQPDLPPIKIDPYPTPITVAYSHIRALIPKLLFSNDDSKIASPDANAIDSEPDYLSVISKPAKEMPNYDIVLNVGMAPGRKFYTLETCAHRDGYNRLDVDGKTLQDDTYWKDKYGAPEILHTGFDTEDVWRTWKSGLMSEDIRPSNNAGHYICDFTYYASMLEYWRRDPHQMRPCIFLHVPGGYSEEDIVKGRAVTLGLIAACVGSEIKRGTEKKGMGSSIPVASDFGDEGLS</sequence>
<evidence type="ECO:0000256" key="3">
    <source>
        <dbReference type="ARBA" id="ARBA00022801"/>
    </source>
</evidence>
<name>A0AA39V467_9LECA</name>
<dbReference type="AlphaFoldDB" id="A0AA39V467"/>
<evidence type="ECO:0000313" key="6">
    <source>
        <dbReference type="EMBL" id="KAK0515292.1"/>
    </source>
</evidence>
<accession>A0AA39V467</accession>
<keyword evidence="2" id="KW-0645">Protease</keyword>
<evidence type="ECO:0000256" key="2">
    <source>
        <dbReference type="ARBA" id="ARBA00022670"/>
    </source>
</evidence>
<organism evidence="6 7">
    <name type="scientific">Cladonia borealis</name>
    <dbReference type="NCBI Taxonomy" id="184061"/>
    <lineage>
        <taxon>Eukaryota</taxon>
        <taxon>Fungi</taxon>
        <taxon>Dikarya</taxon>
        <taxon>Ascomycota</taxon>
        <taxon>Pezizomycotina</taxon>
        <taxon>Lecanoromycetes</taxon>
        <taxon>OSLEUM clade</taxon>
        <taxon>Lecanoromycetidae</taxon>
        <taxon>Lecanorales</taxon>
        <taxon>Lecanorineae</taxon>
        <taxon>Cladoniaceae</taxon>
        <taxon>Cladonia</taxon>
    </lineage>
</organism>
<dbReference type="EMBL" id="JAFEKC020000004">
    <property type="protein sequence ID" value="KAK0515292.1"/>
    <property type="molecule type" value="Genomic_DNA"/>
</dbReference>
<proteinExistence type="inferred from homology"/>
<evidence type="ECO:0000256" key="5">
    <source>
        <dbReference type="SAM" id="MobiDB-lite"/>
    </source>
</evidence>
<dbReference type="PANTHER" id="PTHR23402:SF1">
    <property type="entry name" value="PYROGLUTAMYL-PEPTIDASE I"/>
    <property type="match status" value="1"/>
</dbReference>
<keyword evidence="7" id="KW-1185">Reference proteome</keyword>
<dbReference type="InterPro" id="IPR016125">
    <property type="entry name" value="Peptidase_C15-like"/>
</dbReference>
<dbReference type="Pfam" id="PF01470">
    <property type="entry name" value="Peptidase_C15"/>
    <property type="match status" value="1"/>
</dbReference>
<evidence type="ECO:0000313" key="7">
    <source>
        <dbReference type="Proteomes" id="UP001166286"/>
    </source>
</evidence>
<keyword evidence="4" id="KW-0788">Thiol protease</keyword>
<protein>
    <recommendedName>
        <fullName evidence="8">Peptidase C15, pyroglutamyl peptidase I-like protein</fullName>
    </recommendedName>
</protein>
<dbReference type="Proteomes" id="UP001166286">
    <property type="component" value="Unassembled WGS sequence"/>
</dbReference>
<evidence type="ECO:0008006" key="8">
    <source>
        <dbReference type="Google" id="ProtNLM"/>
    </source>
</evidence>
<reference evidence="6" key="1">
    <citation type="submission" date="2023-03" db="EMBL/GenBank/DDBJ databases">
        <title>Complete genome of Cladonia borealis.</title>
        <authorList>
            <person name="Park H."/>
        </authorList>
    </citation>
    <scope>NUCLEOTIDE SEQUENCE</scope>
    <source>
        <strain evidence="6">ANT050790</strain>
    </source>
</reference>
<dbReference type="GO" id="GO:0006508">
    <property type="term" value="P:proteolysis"/>
    <property type="evidence" value="ECO:0007669"/>
    <property type="project" value="UniProtKB-KW"/>
</dbReference>
<keyword evidence="3" id="KW-0378">Hydrolase</keyword>
<evidence type="ECO:0000256" key="4">
    <source>
        <dbReference type="ARBA" id="ARBA00022807"/>
    </source>
</evidence>
<dbReference type="Gene3D" id="3.40.630.20">
    <property type="entry name" value="Peptidase C15, pyroglutamyl peptidase I-like"/>
    <property type="match status" value="1"/>
</dbReference>
<dbReference type="SUPFAM" id="SSF53182">
    <property type="entry name" value="Pyrrolidone carboxyl peptidase (pyroglutamate aminopeptidase)"/>
    <property type="match status" value="1"/>
</dbReference>
<dbReference type="GO" id="GO:0008234">
    <property type="term" value="F:cysteine-type peptidase activity"/>
    <property type="evidence" value="ECO:0007669"/>
    <property type="project" value="UniProtKB-KW"/>
</dbReference>
<comment type="caution">
    <text evidence="6">The sequence shown here is derived from an EMBL/GenBank/DDBJ whole genome shotgun (WGS) entry which is preliminary data.</text>
</comment>
<dbReference type="InterPro" id="IPR036440">
    <property type="entry name" value="Peptidase_C15-like_sf"/>
</dbReference>
<evidence type="ECO:0000256" key="1">
    <source>
        <dbReference type="ARBA" id="ARBA00006641"/>
    </source>
</evidence>
<gene>
    <name evidence="6" type="ORF">JMJ35_002671</name>
</gene>
<feature type="region of interest" description="Disordered" evidence="5">
    <location>
        <begin position="256"/>
        <end position="277"/>
    </location>
</feature>
<dbReference type="PANTHER" id="PTHR23402">
    <property type="entry name" value="PROTEASE FAMILY C15 PYROGLUTAMYL-PEPTIDASE I-RELATED"/>
    <property type="match status" value="1"/>
</dbReference>